<evidence type="ECO:0000313" key="2">
    <source>
        <dbReference type="EMBL" id="AZG15646.1"/>
    </source>
</evidence>
<dbReference type="RefSeq" id="WP_124685379.1">
    <property type="nucleotide sequence ID" value="NZ_CP033970.1"/>
</dbReference>
<organism evidence="2 3">
    <name type="scientific">Cupriavidus pauculus</name>
    <dbReference type="NCBI Taxonomy" id="82633"/>
    <lineage>
        <taxon>Bacteria</taxon>
        <taxon>Pseudomonadati</taxon>
        <taxon>Pseudomonadota</taxon>
        <taxon>Betaproteobacteria</taxon>
        <taxon>Burkholderiales</taxon>
        <taxon>Burkholderiaceae</taxon>
        <taxon>Cupriavidus</taxon>
    </lineage>
</organism>
<dbReference type="KEGG" id="cpau:EHF44_19430"/>
<name>A0A3G8H5G1_9BURK</name>
<accession>A0A3G8H5G1</accession>
<evidence type="ECO:0000313" key="3">
    <source>
        <dbReference type="Proteomes" id="UP000270411"/>
    </source>
</evidence>
<dbReference type="OrthoDB" id="4378831at2"/>
<dbReference type="AlphaFoldDB" id="A0A3G8H5G1"/>
<dbReference type="EMBL" id="CP033970">
    <property type="protein sequence ID" value="AZG15646.1"/>
    <property type="molecule type" value="Genomic_DNA"/>
</dbReference>
<evidence type="ECO:0000256" key="1">
    <source>
        <dbReference type="SAM" id="MobiDB-lite"/>
    </source>
</evidence>
<feature type="region of interest" description="Disordered" evidence="1">
    <location>
        <begin position="715"/>
        <end position="751"/>
    </location>
</feature>
<gene>
    <name evidence="2" type="ORF">EHF44_19430</name>
</gene>
<dbReference type="Proteomes" id="UP000270411">
    <property type="component" value="Chromosome 2"/>
</dbReference>
<protein>
    <submittedName>
        <fullName evidence="2">Uncharacterized protein</fullName>
    </submittedName>
</protein>
<sequence length="751" mass="84382">MTNTTSLDSVDRTPSRVLDGMMAAHKPYKADDCIPCGAVARMGFFFDGFGRHRDIDDPATSRYSNICRLWEAHRDNLDRRREKMPNQFWYPFYYSGLGTPLNKDAENNEIVSAAAKAAAGSAGAAADILQKAARDVSGVSRMGDIEKARKRARQALIDALDEMSWRPIAQTFEDAIAHARTLPDKTIRVLQLAAERRWVRRAMAAGRAAMYDIKKNPLKAAVVFAKAISVDVVLDAIPFVRDSRFAAMVFGTGVEDRLNAALKQFENAYRDVKTNAGKVQRIEVSVFAADRGCVIARAFVNELVRKYKGRSDLDLRMVPVGEKGDPIEIRFLGLLDAVSSIMAENELVGILPFVGMIKQHHGDRELAVPAAVQKCVHFAAAHELRFYQRLDSLEKTRGEQYLYPGTSEDITGGAPPGSLGFRAELQRVVLRDMLHEGLMAGSMLDTMEDLERHKLWTYEKFTLAAPLSNGKTNHRIPDLIDAYRKLVPRERGLNFQAHMEVFLRWLAVRYQSPEFRKTTTAHTDEIKRQHVERAQEIRAAQAAYNEERRRLPADRVAMGKALARLHAAREAQVLALPGTVLQLQQPIVGVWERIETEAAEQVRQRAAHESLKRSAEKIRQMSNDADFSVRQEIESAADAVESMLMSQEALALVQAWKDGLSGKHPLPDEVMMLFDMLVHDTMLTSWHDHVLSSTLYFRTRATDTLGETDDLAEAMQRQRDDMRARRAEQMPRMAPPVTRPSAGSGVAPRRQ</sequence>
<proteinExistence type="predicted"/>
<reference evidence="3" key="1">
    <citation type="submission" date="2018-11" db="EMBL/GenBank/DDBJ databases">
        <title>FDA dAtabase for Regulatory Grade micrObial Sequences (FDA-ARGOS): Supporting development and validation of Infectious Disease Dx tests.</title>
        <authorList>
            <person name="Goldberg B."/>
            <person name="Campos J."/>
            <person name="Tallon L."/>
            <person name="Sadzewicz L."/>
            <person name="Zhao X."/>
            <person name="Vavikolanu K."/>
            <person name="Mehta A."/>
            <person name="Aluvathingal J."/>
            <person name="Nadendla S."/>
            <person name="Geyer C."/>
            <person name="Nandy P."/>
            <person name="Yan Y."/>
            <person name="Sichtig H."/>
        </authorList>
    </citation>
    <scope>NUCLEOTIDE SEQUENCE [LARGE SCALE GENOMIC DNA]</scope>
    <source>
        <strain evidence="3">FDAARGOS_614</strain>
    </source>
</reference>
<feature type="compositionally biased region" description="Basic and acidic residues" evidence="1">
    <location>
        <begin position="716"/>
        <end position="729"/>
    </location>
</feature>